<organism evidence="4 5">
    <name type="scientific">Penicillium flavigenum</name>
    <dbReference type="NCBI Taxonomy" id="254877"/>
    <lineage>
        <taxon>Eukaryota</taxon>
        <taxon>Fungi</taxon>
        <taxon>Dikarya</taxon>
        <taxon>Ascomycota</taxon>
        <taxon>Pezizomycotina</taxon>
        <taxon>Eurotiomycetes</taxon>
        <taxon>Eurotiomycetidae</taxon>
        <taxon>Eurotiales</taxon>
        <taxon>Aspergillaceae</taxon>
        <taxon>Penicillium</taxon>
    </lineage>
</organism>
<protein>
    <recommendedName>
        <fullName evidence="3">Peptidase M20 dimerisation domain-containing protein</fullName>
    </recommendedName>
</protein>
<dbReference type="PANTHER" id="PTHR32494:SF20">
    <property type="entry name" value="PEPTIDASE M20 DIMERISATION DOMAIN-CONTAINING PROTEIN"/>
    <property type="match status" value="1"/>
</dbReference>
<evidence type="ECO:0000259" key="3">
    <source>
        <dbReference type="Pfam" id="PF07687"/>
    </source>
</evidence>
<dbReference type="NCBIfam" id="TIGR01879">
    <property type="entry name" value="hydantase"/>
    <property type="match status" value="1"/>
</dbReference>
<dbReference type="PANTHER" id="PTHR32494">
    <property type="entry name" value="ALLANTOATE DEIMINASE-RELATED"/>
    <property type="match status" value="1"/>
</dbReference>
<dbReference type="InterPro" id="IPR036264">
    <property type="entry name" value="Bact_exopeptidase_dim_dom"/>
</dbReference>
<dbReference type="InterPro" id="IPR010158">
    <property type="entry name" value="Amidase_Cbmase"/>
</dbReference>
<evidence type="ECO:0000313" key="5">
    <source>
        <dbReference type="Proteomes" id="UP000191342"/>
    </source>
</evidence>
<dbReference type="STRING" id="254877.A0A1V6SVL2"/>
<dbReference type="Proteomes" id="UP000191342">
    <property type="component" value="Unassembled WGS sequence"/>
</dbReference>
<dbReference type="CDD" id="cd03884">
    <property type="entry name" value="M20_bAS"/>
    <property type="match status" value="1"/>
</dbReference>
<dbReference type="Pfam" id="PF07687">
    <property type="entry name" value="M20_dimer"/>
    <property type="match status" value="1"/>
</dbReference>
<evidence type="ECO:0000256" key="1">
    <source>
        <dbReference type="ARBA" id="ARBA00006247"/>
    </source>
</evidence>
<sequence length="474" mass="51171">MKLSDCTLVDFFRVPHQPPSKVDVDTDFSTPSPHKALAAASYASIHQNDISGLHINGTRLYQDILKTSRWGQIAQTTGMARLALSDEDKLVRDWFCQSALDIGCQVNVDAMGNIFAVYPGQNMNLAPIAMGSHLDTQPAGGRFDGILGVIGALEVLRTIRESGYQTYAPLAAVNWTNEEGARFTPGCTGSAVWSGHTNHATAHLMSTRDSGSSSTMREELTRIGYLGSLAPDFRSNPLSGHFELHIEQNTRLEHQGKRLGIVEGVQGIKWYNVTCTGERAHAGSTPMGSRADAMVASAKIVAALDKSARQQGAFATVGVLTLERSSSNTVPGHAQFTIDLRHPSPEVLDRMEQEIKSNMDTAMKENPKIMFELDEVWHSPAVRFDSAAVACVAAAAEARATPGAVMRMDSFAGHDSALTATKVPTAMIFVPSRGGISHAPEEYTSKEQCEDGTQALLHSVLAYDSLLRETVSSK</sequence>
<dbReference type="SUPFAM" id="SSF53187">
    <property type="entry name" value="Zn-dependent exopeptidases"/>
    <property type="match status" value="1"/>
</dbReference>
<proteinExistence type="inferred from homology"/>
<accession>A0A1V6SVL2</accession>
<comment type="caution">
    <text evidence="4">The sequence shown here is derived from an EMBL/GenBank/DDBJ whole genome shotgun (WGS) entry which is preliminary data.</text>
</comment>
<comment type="similarity">
    <text evidence="1">Belongs to the peptidase M20A family.</text>
</comment>
<dbReference type="GO" id="GO:0016813">
    <property type="term" value="F:hydrolase activity, acting on carbon-nitrogen (but not peptide) bonds, in linear amidines"/>
    <property type="evidence" value="ECO:0007669"/>
    <property type="project" value="InterPro"/>
</dbReference>
<reference evidence="5" key="1">
    <citation type="journal article" date="2017" name="Nat. Microbiol.">
        <title>Global analysis of biosynthetic gene clusters reveals vast potential of secondary metabolite production in Penicillium species.</title>
        <authorList>
            <person name="Nielsen J.C."/>
            <person name="Grijseels S."/>
            <person name="Prigent S."/>
            <person name="Ji B."/>
            <person name="Dainat J."/>
            <person name="Nielsen K.F."/>
            <person name="Frisvad J.C."/>
            <person name="Workman M."/>
            <person name="Nielsen J."/>
        </authorList>
    </citation>
    <scope>NUCLEOTIDE SEQUENCE [LARGE SCALE GENOMIC DNA]</scope>
    <source>
        <strain evidence="5">IBT 14082</strain>
    </source>
</reference>
<keyword evidence="2" id="KW-0378">Hydrolase</keyword>
<evidence type="ECO:0000313" key="4">
    <source>
        <dbReference type="EMBL" id="OQE17790.1"/>
    </source>
</evidence>
<dbReference type="OrthoDB" id="4676at2759"/>
<dbReference type="InterPro" id="IPR011650">
    <property type="entry name" value="Peptidase_M20_dimer"/>
</dbReference>
<dbReference type="Gene3D" id="3.40.630.10">
    <property type="entry name" value="Zn peptidases"/>
    <property type="match status" value="1"/>
</dbReference>
<dbReference type="AlphaFoldDB" id="A0A1V6SVL2"/>
<feature type="domain" description="Peptidase M20 dimerisation" evidence="3">
    <location>
        <begin position="265"/>
        <end position="365"/>
    </location>
</feature>
<gene>
    <name evidence="4" type="ORF">PENFLA_c023G02696</name>
</gene>
<evidence type="ECO:0000256" key="2">
    <source>
        <dbReference type="ARBA" id="ARBA00022801"/>
    </source>
</evidence>
<dbReference type="EMBL" id="MLQL01000023">
    <property type="protein sequence ID" value="OQE17790.1"/>
    <property type="molecule type" value="Genomic_DNA"/>
</dbReference>
<dbReference type="Gene3D" id="3.30.70.360">
    <property type="match status" value="1"/>
</dbReference>
<dbReference type="SUPFAM" id="SSF55031">
    <property type="entry name" value="Bacterial exopeptidase dimerisation domain"/>
    <property type="match status" value="1"/>
</dbReference>
<keyword evidence="5" id="KW-1185">Reference proteome</keyword>
<name>A0A1V6SVL2_9EURO</name>
<dbReference type="InterPro" id="IPR002933">
    <property type="entry name" value="Peptidase_M20"/>
</dbReference>
<dbReference type="Pfam" id="PF01546">
    <property type="entry name" value="Peptidase_M20"/>
    <property type="match status" value="1"/>
</dbReference>